<name>A0A4R6UE24_9GAMM</name>
<dbReference type="GO" id="GO:0015562">
    <property type="term" value="F:efflux transmembrane transporter activity"/>
    <property type="evidence" value="ECO:0007669"/>
    <property type="project" value="InterPro"/>
</dbReference>
<feature type="coiled-coil region" evidence="2">
    <location>
        <begin position="311"/>
        <end position="338"/>
    </location>
</feature>
<sequence>MPRFNVWHRRSSQTVILLFTAMASKPALSAMTLQDALRQATRHSQALPAQNYSAEAARERAIAADTLPDPVLRLAVENVPVDGPVRFSLDAERMTMRSIGLSQTYTRAAKRDAKQERYRQEEQVANARWHAQLSNLQTETAKAWLSLHFQHQLLHWQEQRREQVARQSEAMETAYRSGRASQHEWWSVQSQLLQLDEQLLAQRTQVENAEMRLQRWIGVEQPLVLADTMPNISALPFDLQQLRLAVDDYPEIIAMNAQVQLSKAEADVAKADTQSDWSWSVMYGIRDSDFGDMLSVGVSIPLQWNQENRQQRDYAAKLSEANQRRAETEEKRRLLLLDVQQKWNAWQSALARQKQYQQQLLPLAESRAEATQTAFASNRASMAAVFEARRAVLDTHLNETSLAWQAALLWAELYFLFPESEMVTAPIQSHAE</sequence>
<dbReference type="Gene3D" id="1.20.1600.10">
    <property type="entry name" value="Outer membrane efflux proteins (OEP)"/>
    <property type="match status" value="1"/>
</dbReference>
<dbReference type="PANTHER" id="PTHR30203">
    <property type="entry name" value="OUTER MEMBRANE CATION EFFLUX PROTEIN"/>
    <property type="match status" value="1"/>
</dbReference>
<evidence type="ECO:0000256" key="1">
    <source>
        <dbReference type="ARBA" id="ARBA00004442"/>
    </source>
</evidence>
<dbReference type="RefSeq" id="WP_133593002.1">
    <property type="nucleotide sequence ID" value="NZ_CP037953.1"/>
</dbReference>
<protein>
    <submittedName>
        <fullName evidence="4">Outer membrane protein TolC</fullName>
    </submittedName>
</protein>
<comment type="subcellular location">
    <subcellularLocation>
        <location evidence="1">Cell outer membrane</location>
    </subcellularLocation>
</comment>
<dbReference type="EMBL" id="SNYM01000022">
    <property type="protein sequence ID" value="TDQ44988.1"/>
    <property type="molecule type" value="Genomic_DNA"/>
</dbReference>
<evidence type="ECO:0000256" key="3">
    <source>
        <dbReference type="SAM" id="SignalP"/>
    </source>
</evidence>
<feature type="signal peptide" evidence="3">
    <location>
        <begin position="1"/>
        <end position="29"/>
    </location>
</feature>
<accession>A0A4R6UE24</accession>
<dbReference type="PANTHER" id="PTHR30203:SF24">
    <property type="entry name" value="BLR4935 PROTEIN"/>
    <property type="match status" value="1"/>
</dbReference>
<dbReference type="SUPFAM" id="SSF56954">
    <property type="entry name" value="Outer membrane efflux proteins (OEP)"/>
    <property type="match status" value="1"/>
</dbReference>
<feature type="chain" id="PRO_5020285619" evidence="3">
    <location>
        <begin position="30"/>
        <end position="432"/>
    </location>
</feature>
<evidence type="ECO:0000256" key="2">
    <source>
        <dbReference type="SAM" id="Coils"/>
    </source>
</evidence>
<evidence type="ECO:0000313" key="4">
    <source>
        <dbReference type="EMBL" id="TDQ44988.1"/>
    </source>
</evidence>
<dbReference type="OrthoDB" id="5607838at2"/>
<gene>
    <name evidence="4" type="ORF">EV696_12244</name>
</gene>
<proteinExistence type="predicted"/>
<keyword evidence="3" id="KW-0732">Signal</keyword>
<dbReference type="InterPro" id="IPR010131">
    <property type="entry name" value="MdtP/NodT-like"/>
</dbReference>
<keyword evidence="5" id="KW-1185">Reference proteome</keyword>
<comment type="caution">
    <text evidence="4">The sequence shown here is derived from an EMBL/GenBank/DDBJ whole genome shotgun (WGS) entry which is preliminary data.</text>
</comment>
<evidence type="ECO:0000313" key="5">
    <source>
        <dbReference type="Proteomes" id="UP000295375"/>
    </source>
</evidence>
<organism evidence="4 5">
    <name type="scientific">Permianibacter aggregans</name>
    <dbReference type="NCBI Taxonomy" id="1510150"/>
    <lineage>
        <taxon>Bacteria</taxon>
        <taxon>Pseudomonadati</taxon>
        <taxon>Pseudomonadota</taxon>
        <taxon>Gammaproteobacteria</taxon>
        <taxon>Pseudomonadales</taxon>
        <taxon>Pseudomonadaceae</taxon>
        <taxon>Permianibacter</taxon>
    </lineage>
</organism>
<dbReference type="GO" id="GO:0016020">
    <property type="term" value="C:membrane"/>
    <property type="evidence" value="ECO:0007669"/>
    <property type="project" value="UniProtKB-SubCell"/>
</dbReference>
<dbReference type="Proteomes" id="UP000295375">
    <property type="component" value="Unassembled WGS sequence"/>
</dbReference>
<reference evidence="4 5" key="1">
    <citation type="submission" date="2019-03" db="EMBL/GenBank/DDBJ databases">
        <title>Genomic Encyclopedia of Type Strains, Phase IV (KMG-IV): sequencing the most valuable type-strain genomes for metagenomic binning, comparative biology and taxonomic classification.</title>
        <authorList>
            <person name="Goeker M."/>
        </authorList>
    </citation>
    <scope>NUCLEOTIDE SEQUENCE [LARGE SCALE GENOMIC DNA]</scope>
    <source>
        <strain evidence="4 5">DSM 103792</strain>
    </source>
</reference>
<dbReference type="AlphaFoldDB" id="A0A4R6UE24"/>
<keyword evidence="2" id="KW-0175">Coiled coil</keyword>